<dbReference type="Gramene" id="OMO74410">
    <property type="protein sequence ID" value="OMO74410"/>
    <property type="gene ID" value="CCACVL1_16735"/>
</dbReference>
<evidence type="ECO:0000313" key="1">
    <source>
        <dbReference type="EMBL" id="OMO74410.1"/>
    </source>
</evidence>
<sequence>MDDSSLLPRITAPRQWWNGTSAAGHGRHSTFMLKEGL</sequence>
<comment type="caution">
    <text evidence="1">The sequence shown here is derived from an EMBL/GenBank/DDBJ whole genome shotgun (WGS) entry which is preliminary data.</text>
</comment>
<reference evidence="1 2" key="1">
    <citation type="submission" date="2013-09" db="EMBL/GenBank/DDBJ databases">
        <title>Corchorus capsularis genome sequencing.</title>
        <authorList>
            <person name="Alam M."/>
            <person name="Haque M.S."/>
            <person name="Islam M.S."/>
            <person name="Emdad E.M."/>
            <person name="Islam M.M."/>
            <person name="Ahmed B."/>
            <person name="Halim A."/>
            <person name="Hossen Q.M.M."/>
            <person name="Hossain M.Z."/>
            <person name="Ahmed R."/>
            <person name="Khan M.M."/>
            <person name="Islam R."/>
            <person name="Rashid M.M."/>
            <person name="Khan S.A."/>
            <person name="Rahman M.S."/>
            <person name="Alam M."/>
        </authorList>
    </citation>
    <scope>NUCLEOTIDE SEQUENCE [LARGE SCALE GENOMIC DNA]</scope>
    <source>
        <strain evidence="2">cv. CVL-1</strain>
        <tissue evidence="1">Whole seedling</tissue>
    </source>
</reference>
<protein>
    <submittedName>
        <fullName evidence="1">Uncharacterized protein</fullName>
    </submittedName>
</protein>
<dbReference type="EMBL" id="AWWV01011110">
    <property type="protein sequence ID" value="OMO74410.1"/>
    <property type="molecule type" value="Genomic_DNA"/>
</dbReference>
<evidence type="ECO:0000313" key="2">
    <source>
        <dbReference type="Proteomes" id="UP000188268"/>
    </source>
</evidence>
<accession>A0A1R3HVV7</accession>
<keyword evidence="2" id="KW-1185">Reference proteome</keyword>
<dbReference type="Proteomes" id="UP000188268">
    <property type="component" value="Unassembled WGS sequence"/>
</dbReference>
<organism evidence="1 2">
    <name type="scientific">Corchorus capsularis</name>
    <name type="common">Jute</name>
    <dbReference type="NCBI Taxonomy" id="210143"/>
    <lineage>
        <taxon>Eukaryota</taxon>
        <taxon>Viridiplantae</taxon>
        <taxon>Streptophyta</taxon>
        <taxon>Embryophyta</taxon>
        <taxon>Tracheophyta</taxon>
        <taxon>Spermatophyta</taxon>
        <taxon>Magnoliopsida</taxon>
        <taxon>eudicotyledons</taxon>
        <taxon>Gunneridae</taxon>
        <taxon>Pentapetalae</taxon>
        <taxon>rosids</taxon>
        <taxon>malvids</taxon>
        <taxon>Malvales</taxon>
        <taxon>Malvaceae</taxon>
        <taxon>Grewioideae</taxon>
        <taxon>Apeibeae</taxon>
        <taxon>Corchorus</taxon>
    </lineage>
</organism>
<proteinExistence type="predicted"/>
<gene>
    <name evidence="1" type="ORF">CCACVL1_16735</name>
</gene>
<name>A0A1R3HVV7_COCAP</name>
<dbReference type="AlphaFoldDB" id="A0A1R3HVV7"/>